<dbReference type="PANTHER" id="PTHR30432:SF1">
    <property type="entry name" value="DNA-BINDING TRANSCRIPTIONAL DUAL REGULATOR MODE"/>
    <property type="match status" value="1"/>
</dbReference>
<protein>
    <recommendedName>
        <fullName evidence="3">HTH lysR-type domain-containing protein</fullName>
    </recommendedName>
</protein>
<dbReference type="Gene3D" id="1.10.10.10">
    <property type="entry name" value="Winged helix-like DNA-binding domain superfamily/Winged helix DNA-binding domain"/>
    <property type="match status" value="1"/>
</dbReference>
<evidence type="ECO:0000313" key="1">
    <source>
        <dbReference type="EMBL" id="CAD6491506.1"/>
    </source>
</evidence>
<name>A0A811T2P4_9EURY</name>
<dbReference type="PANTHER" id="PTHR30432">
    <property type="entry name" value="TRANSCRIPTIONAL REGULATOR MODE"/>
    <property type="match status" value="1"/>
</dbReference>
<organism evidence="1 2">
    <name type="scientific">Candidatus Argoarchaeum ethanivorans</name>
    <dbReference type="NCBI Taxonomy" id="2608793"/>
    <lineage>
        <taxon>Archaea</taxon>
        <taxon>Methanobacteriati</taxon>
        <taxon>Methanobacteriota</taxon>
        <taxon>Stenosarchaea group</taxon>
        <taxon>Methanomicrobia</taxon>
        <taxon>Methanosarcinales</taxon>
        <taxon>Methanosarcinales incertae sedis</taxon>
        <taxon>GOM Arc I cluster</taxon>
        <taxon>Candidatus Argoarchaeum</taxon>
    </lineage>
</organism>
<evidence type="ECO:0000313" key="2">
    <source>
        <dbReference type="Proteomes" id="UP000639006"/>
    </source>
</evidence>
<dbReference type="Proteomes" id="UP000639006">
    <property type="component" value="Unassembled WGS sequence"/>
</dbReference>
<dbReference type="EMBL" id="CAJHIQ010000004">
    <property type="protein sequence ID" value="CAD6491506.1"/>
    <property type="molecule type" value="Genomic_DNA"/>
</dbReference>
<dbReference type="SUPFAM" id="SSF46785">
    <property type="entry name" value="Winged helix' DNA-binding domain"/>
    <property type="match status" value="1"/>
</dbReference>
<proteinExistence type="predicted"/>
<comment type="caution">
    <text evidence="1">The sequence shown here is derived from an EMBL/GenBank/DDBJ whole genome shotgun (WGS) entry which is preliminary data.</text>
</comment>
<dbReference type="InterPro" id="IPR051815">
    <property type="entry name" value="Molybdate_resp_trans_reg"/>
</dbReference>
<accession>A0A811T2P4</accession>
<dbReference type="InterPro" id="IPR036388">
    <property type="entry name" value="WH-like_DNA-bd_sf"/>
</dbReference>
<evidence type="ECO:0008006" key="3">
    <source>
        <dbReference type="Google" id="ProtNLM"/>
    </source>
</evidence>
<reference evidence="1" key="1">
    <citation type="submission" date="2020-10" db="EMBL/GenBank/DDBJ databases">
        <authorList>
            <person name="Hahn C.J."/>
            <person name="Laso-Perez R."/>
            <person name="Vulcano F."/>
            <person name="Vaziourakis K.-M."/>
            <person name="Stokke R."/>
            <person name="Steen I.H."/>
            <person name="Teske A."/>
            <person name="Boetius A."/>
            <person name="Liebeke M."/>
            <person name="Amann R."/>
            <person name="Knittel K."/>
        </authorList>
    </citation>
    <scope>NUCLEOTIDE SEQUENCE</scope>
    <source>
        <strain evidence="1">Gfbio:e3339647-f889-4370-9287-4fb5cb688e4c:AG392M11_GoMArc1</strain>
    </source>
</reference>
<sequence>MFQLVVNIQLKKDGVFVMGRGRARLLQLIDEKKSISKASEELKMAYRHAWGILRKMKEDVGADVVESSRGSVGGTVLTEDGRKLLEKYESLVEQIKTCLEDPAVSPEEIDQYSVGSRNYSKLDCCTTRLLAQSRVED</sequence>
<dbReference type="InterPro" id="IPR036390">
    <property type="entry name" value="WH_DNA-bd_sf"/>
</dbReference>
<dbReference type="AlphaFoldDB" id="A0A811T2P4"/>
<gene>
    <name evidence="1" type="ORF">DIAAKJNI_00113</name>
</gene>